<name>A0AAD7JJN8_9AGAR</name>
<protein>
    <submittedName>
        <fullName evidence="1">Uncharacterized protein</fullName>
    </submittedName>
</protein>
<evidence type="ECO:0000313" key="1">
    <source>
        <dbReference type="EMBL" id="KAJ7766242.1"/>
    </source>
</evidence>
<dbReference type="EMBL" id="JARKIB010000024">
    <property type="protein sequence ID" value="KAJ7766242.1"/>
    <property type="molecule type" value="Genomic_DNA"/>
</dbReference>
<sequence>MSGSTVSRKRPKVVYQLDNARTQFVRREDNATGTVEVSRFPRSIQLLNEKSYNMVVDGRDEEGLLTVGRNGTVTVGTNTVFMNALRQSFTCTSDTTTHEFKWVGAADVLELKKTVASHFVDVLTRQPTGSQISSVYLQGGIPQPLFANVALQPSPLPDGDLRHMPSIQRGSETLAKFNKKHGELTFTLDFGTVKDPRGANLNFVQDKVELHLVVAAMVSLLQKEHKELLAPD</sequence>
<reference evidence="1" key="1">
    <citation type="submission" date="2023-03" db="EMBL/GenBank/DDBJ databases">
        <title>Massive genome expansion in bonnet fungi (Mycena s.s.) driven by repeated elements and novel gene families across ecological guilds.</title>
        <authorList>
            <consortium name="Lawrence Berkeley National Laboratory"/>
            <person name="Harder C.B."/>
            <person name="Miyauchi S."/>
            <person name="Viragh M."/>
            <person name="Kuo A."/>
            <person name="Thoen E."/>
            <person name="Andreopoulos B."/>
            <person name="Lu D."/>
            <person name="Skrede I."/>
            <person name="Drula E."/>
            <person name="Henrissat B."/>
            <person name="Morin E."/>
            <person name="Kohler A."/>
            <person name="Barry K."/>
            <person name="LaButti K."/>
            <person name="Morin E."/>
            <person name="Salamov A."/>
            <person name="Lipzen A."/>
            <person name="Mereny Z."/>
            <person name="Hegedus B."/>
            <person name="Baldrian P."/>
            <person name="Stursova M."/>
            <person name="Weitz H."/>
            <person name="Taylor A."/>
            <person name="Grigoriev I.V."/>
            <person name="Nagy L.G."/>
            <person name="Martin F."/>
            <person name="Kauserud H."/>
        </authorList>
    </citation>
    <scope>NUCLEOTIDE SEQUENCE</scope>
    <source>
        <strain evidence="1">CBHHK182m</strain>
    </source>
</reference>
<comment type="caution">
    <text evidence="1">The sequence shown here is derived from an EMBL/GenBank/DDBJ whole genome shotgun (WGS) entry which is preliminary data.</text>
</comment>
<proteinExistence type="predicted"/>
<keyword evidence="2" id="KW-1185">Reference proteome</keyword>
<gene>
    <name evidence="1" type="ORF">B0H16DRAFT_1717460</name>
</gene>
<dbReference type="AlphaFoldDB" id="A0AAD7JJN8"/>
<organism evidence="1 2">
    <name type="scientific">Mycena metata</name>
    <dbReference type="NCBI Taxonomy" id="1033252"/>
    <lineage>
        <taxon>Eukaryota</taxon>
        <taxon>Fungi</taxon>
        <taxon>Dikarya</taxon>
        <taxon>Basidiomycota</taxon>
        <taxon>Agaricomycotina</taxon>
        <taxon>Agaricomycetes</taxon>
        <taxon>Agaricomycetidae</taxon>
        <taxon>Agaricales</taxon>
        <taxon>Marasmiineae</taxon>
        <taxon>Mycenaceae</taxon>
        <taxon>Mycena</taxon>
    </lineage>
</organism>
<accession>A0AAD7JJN8</accession>
<evidence type="ECO:0000313" key="2">
    <source>
        <dbReference type="Proteomes" id="UP001215598"/>
    </source>
</evidence>
<dbReference type="Proteomes" id="UP001215598">
    <property type="component" value="Unassembled WGS sequence"/>
</dbReference>